<reference evidence="1" key="1">
    <citation type="journal article" date="2015" name="Nature">
        <title>Complex archaea that bridge the gap between prokaryotes and eukaryotes.</title>
        <authorList>
            <person name="Spang A."/>
            <person name="Saw J.H."/>
            <person name="Jorgensen S.L."/>
            <person name="Zaremba-Niedzwiedzka K."/>
            <person name="Martijn J."/>
            <person name="Lind A.E."/>
            <person name="van Eijk R."/>
            <person name="Schleper C."/>
            <person name="Guy L."/>
            <person name="Ettema T.J."/>
        </authorList>
    </citation>
    <scope>NUCLEOTIDE SEQUENCE</scope>
</reference>
<proteinExistence type="predicted"/>
<organism evidence="1">
    <name type="scientific">marine sediment metagenome</name>
    <dbReference type="NCBI Taxonomy" id="412755"/>
    <lineage>
        <taxon>unclassified sequences</taxon>
        <taxon>metagenomes</taxon>
        <taxon>ecological metagenomes</taxon>
    </lineage>
</organism>
<dbReference type="AlphaFoldDB" id="A0A0F8YMT3"/>
<gene>
    <name evidence="1" type="ORF">LCGC14_3135730</name>
</gene>
<sequence length="38" mass="4237">RGAFAVSLPLGLDERGDWTVLLREPCTGKEVRTKVRLP</sequence>
<name>A0A0F8YMT3_9ZZZZ</name>
<accession>A0A0F8YMT3</accession>
<evidence type="ECO:0000313" key="1">
    <source>
        <dbReference type="EMBL" id="KKK49371.1"/>
    </source>
</evidence>
<feature type="non-terminal residue" evidence="1">
    <location>
        <position position="1"/>
    </location>
</feature>
<comment type="caution">
    <text evidence="1">The sequence shown here is derived from an EMBL/GenBank/DDBJ whole genome shotgun (WGS) entry which is preliminary data.</text>
</comment>
<protein>
    <submittedName>
        <fullName evidence="1">Uncharacterized protein</fullName>
    </submittedName>
</protein>
<dbReference type="EMBL" id="LAZR01068583">
    <property type="protein sequence ID" value="KKK49371.1"/>
    <property type="molecule type" value="Genomic_DNA"/>
</dbReference>